<evidence type="ECO:0000256" key="3">
    <source>
        <dbReference type="ARBA" id="ARBA00023163"/>
    </source>
</evidence>
<dbReference type="AlphaFoldDB" id="A0A7C9J5Z2"/>
<gene>
    <name evidence="5" type="ORF">GT755_02385</name>
</gene>
<dbReference type="InterPro" id="IPR002577">
    <property type="entry name" value="HTH_HxlR"/>
</dbReference>
<dbReference type="InterPro" id="IPR036388">
    <property type="entry name" value="WH-like_DNA-bd_sf"/>
</dbReference>
<evidence type="ECO:0000313" key="6">
    <source>
        <dbReference type="Proteomes" id="UP000479526"/>
    </source>
</evidence>
<dbReference type="RefSeq" id="WP_161478022.1">
    <property type="nucleotide sequence ID" value="NZ_WXEW01000001.1"/>
</dbReference>
<keyword evidence="2" id="KW-0238">DNA-binding</keyword>
<evidence type="ECO:0000313" key="5">
    <source>
        <dbReference type="EMBL" id="NAS20528.1"/>
    </source>
</evidence>
<protein>
    <submittedName>
        <fullName evidence="5">Transcriptional regulator</fullName>
    </submittedName>
</protein>
<evidence type="ECO:0000259" key="4">
    <source>
        <dbReference type="PROSITE" id="PS51118"/>
    </source>
</evidence>
<keyword evidence="1" id="KW-0805">Transcription regulation</keyword>
<dbReference type="InterPro" id="IPR036390">
    <property type="entry name" value="WH_DNA-bd_sf"/>
</dbReference>
<organism evidence="5 6">
    <name type="scientific">Herbidospora solisilvae</name>
    <dbReference type="NCBI Taxonomy" id="2696284"/>
    <lineage>
        <taxon>Bacteria</taxon>
        <taxon>Bacillati</taxon>
        <taxon>Actinomycetota</taxon>
        <taxon>Actinomycetes</taxon>
        <taxon>Streptosporangiales</taxon>
        <taxon>Streptosporangiaceae</taxon>
        <taxon>Herbidospora</taxon>
    </lineage>
</organism>
<keyword evidence="3" id="KW-0804">Transcription</keyword>
<keyword evidence="6" id="KW-1185">Reference proteome</keyword>
<dbReference type="EMBL" id="WXEW01000001">
    <property type="protein sequence ID" value="NAS20528.1"/>
    <property type="molecule type" value="Genomic_DNA"/>
</dbReference>
<evidence type="ECO:0000256" key="2">
    <source>
        <dbReference type="ARBA" id="ARBA00023125"/>
    </source>
</evidence>
<dbReference type="Gene3D" id="1.10.10.10">
    <property type="entry name" value="Winged helix-like DNA-binding domain superfamily/Winged helix DNA-binding domain"/>
    <property type="match status" value="1"/>
</dbReference>
<dbReference type="Proteomes" id="UP000479526">
    <property type="component" value="Unassembled WGS sequence"/>
</dbReference>
<dbReference type="PANTHER" id="PTHR33204">
    <property type="entry name" value="TRANSCRIPTIONAL REGULATOR, MARR FAMILY"/>
    <property type="match status" value="1"/>
</dbReference>
<dbReference type="PANTHER" id="PTHR33204:SF39">
    <property type="entry name" value="TRANSCRIPTIONAL REGULATORY PROTEIN"/>
    <property type="match status" value="1"/>
</dbReference>
<dbReference type="Pfam" id="PF01638">
    <property type="entry name" value="HxlR"/>
    <property type="match status" value="1"/>
</dbReference>
<name>A0A7C9J5Z2_9ACTN</name>
<accession>A0A7C9J5Z2</accession>
<dbReference type="SUPFAM" id="SSF46785">
    <property type="entry name" value="Winged helix' DNA-binding domain"/>
    <property type="match status" value="1"/>
</dbReference>
<sequence length="107" mass="12141">MLDRVSGKWTLNVIHVIGTETKRFTVIKREIPGLSQRMLTVTLRNLERDGLVTRTVHPIAPPRVDYELTPLGHTLRSAVCGLLDWSMTNVDAIDRAREAYDARQADM</sequence>
<evidence type="ECO:0000256" key="1">
    <source>
        <dbReference type="ARBA" id="ARBA00023015"/>
    </source>
</evidence>
<feature type="domain" description="HTH hxlR-type" evidence="4">
    <location>
        <begin position="1"/>
        <end position="94"/>
    </location>
</feature>
<dbReference type="PROSITE" id="PS51118">
    <property type="entry name" value="HTH_HXLR"/>
    <property type="match status" value="1"/>
</dbReference>
<dbReference type="GO" id="GO:0003677">
    <property type="term" value="F:DNA binding"/>
    <property type="evidence" value="ECO:0007669"/>
    <property type="project" value="UniProtKB-KW"/>
</dbReference>
<reference evidence="5 6" key="1">
    <citation type="submission" date="2020-01" db="EMBL/GenBank/DDBJ databases">
        <title>Herbidospora sp. NEAU-GS84 nov., a novel actinomycete isolated from soil.</title>
        <authorList>
            <person name="Han L."/>
        </authorList>
    </citation>
    <scope>NUCLEOTIDE SEQUENCE [LARGE SCALE GENOMIC DNA]</scope>
    <source>
        <strain evidence="5 6">NEAU-GS84</strain>
    </source>
</reference>
<proteinExistence type="predicted"/>
<comment type="caution">
    <text evidence="5">The sequence shown here is derived from an EMBL/GenBank/DDBJ whole genome shotgun (WGS) entry which is preliminary data.</text>
</comment>